<feature type="region of interest" description="Disordered" evidence="3">
    <location>
        <begin position="16"/>
        <end position="57"/>
    </location>
</feature>
<feature type="compositionally biased region" description="Basic and acidic residues" evidence="3">
    <location>
        <begin position="386"/>
        <end position="399"/>
    </location>
</feature>
<dbReference type="PANTHER" id="PTHR24200">
    <property type="entry name" value="TOUCAN, ISOFORM A"/>
    <property type="match status" value="1"/>
</dbReference>
<feature type="compositionally biased region" description="Polar residues" evidence="3">
    <location>
        <begin position="717"/>
        <end position="749"/>
    </location>
</feature>
<feature type="region of interest" description="Disordered" evidence="3">
    <location>
        <begin position="382"/>
        <end position="437"/>
    </location>
</feature>
<feature type="compositionally biased region" description="Polar residues" evidence="3">
    <location>
        <begin position="408"/>
        <end position="419"/>
    </location>
</feature>
<evidence type="ECO:0000256" key="2">
    <source>
        <dbReference type="SAM" id="Coils"/>
    </source>
</evidence>
<feature type="compositionally biased region" description="Low complexity" evidence="3">
    <location>
        <begin position="257"/>
        <end position="268"/>
    </location>
</feature>
<dbReference type="GO" id="GO:0008017">
    <property type="term" value="F:microtubule binding"/>
    <property type="evidence" value="ECO:0007669"/>
    <property type="project" value="TreeGrafter"/>
</dbReference>
<dbReference type="InterPro" id="IPR051293">
    <property type="entry name" value="MTUS1/CCDC69"/>
</dbReference>
<sequence length="1425" mass="155141">MRRGVCRVQRESYLNGTAGTAKRRLSGPQNGSGRQQLSPAVATKRPSASGYNYGVDSNGMDLSRKRASGESRIPVFRASGLRPGMHSGQWSNGGAGRRPLDSECVGQQVCVGGEVVGILRFFGTTIFDTSGSLWCGVELETPDGLNDGCVHGVRYFLCKPYHGILAPESKVQLVAEAGGPLGSKKRLSPETKKRLSPDPRNLLSPDTKRRLSPDTKKQHEYSSSSTSSSPSGCSQEEITPPLHLMAKARHGQSSVETTSPIPCTSSSSLWKSKDTCRQNPDEATPPKVACTSMAPAQETTAISPTDSESRGSLACSSGSLMLPLNCSPPSFVPGLSKCNSYDFDDSLGILTPDQMNSDFTATCPGSDEDELEEAAKHGGILLLESPPKEFHEPIDKEQRSISAAKDQGTASAENSTSDFVSKGDESMSQSTTCPVPNPGCSFVTSISSITSLDNGYQGDGEMSRPTSVAETSSSMAAPPNPPPGQQAMDVHKIKFDTMTDSDFFSDPGATGAESDNEQEAAMTTGDRKARVIDGTLYSTSPANSVAQPPAAHLMTSSAATIEDMESSGVFSDVEQKRPESVLPAAPCISEELPNEVEMVPEEDQIEKKDEQEKDKSEEEEIQQVSSEKSKAESNKVPLKKNKMPNRNVSSKVKTLINNAAPTAELIENQENRRQVKNKGLGKWDAVMNKIAKSQAEEKAKPKIKEVKSRVFANLALQPTAQIDTKTNNNNNLRGSSPFKTNGNVPSRPNSARARRENLSTSKPSKAKRSKLRGAESSTSLQAAKDDAKIGSSINSSLSDLSRASNLYKITTDQGSKNSTIGTKKSAAKAKPTSVVRNIKQTPTKPKLTPTKDQNRNVHPLGKESPTPAKKPPPVIAPPPPHLLRELEHASAGCEAMAVLVQYLVHTVGAFSVTSLRSELERLKKEWALTKADLDESKATIVRLQQSLSDEVRVHEMHLETRQAEFQERLAQIEADNKKALDDVNAKYEQKVKEIETLRLEAAENLQQNEQDWLTERNQMVSDVRSEAEKRLQEGLEREADLKQQVDKLTAQLAESTKDSRMFLELMHKDKDTQMQASAERCLTLEKEVDSLRVVLDMRHAELQSLRKVAAEASEKSDMLMTSEIQLASLKSKVEDLQSQLHSKSTIEMSLKEENKSLAKSYYAELQNNRRLSQLQEELQWRIKQSSEVISRLSSSCGGSPSMSASFKNCASPVPSGFSDDSSDSCRTSHGLEDSPRVKIMARKSDSVAYLLDMSADYIEYKMSRSQMESPRAACGTNYPTKKSASSSGIPSRKPLTRKVTSSAATSTPRMQIRGRSQSASSDSESFEVSDEEQLRQAGQNSAMSTSFEFSFSLQPQDAAGEAMVSEDDGRNQIAGSSSVSSSENITIGDLEEELSSKRLLQEVQDSLTEETGWMEEMKTVSDEKS</sequence>
<dbReference type="OrthoDB" id="10038993at2759"/>
<feature type="compositionally biased region" description="Polar residues" evidence="3">
    <location>
        <begin position="464"/>
        <end position="475"/>
    </location>
</feature>
<dbReference type="PROSITE" id="PS50245">
    <property type="entry name" value="CAP_GLY_2"/>
    <property type="match status" value="1"/>
</dbReference>
<feature type="compositionally biased region" description="Polar residues" evidence="3">
    <location>
        <begin position="1336"/>
        <end position="1355"/>
    </location>
</feature>
<feature type="compositionally biased region" description="Polar residues" evidence="3">
    <location>
        <begin position="27"/>
        <end position="38"/>
    </location>
</feature>
<feature type="domain" description="CAP-Gly" evidence="4">
    <location>
        <begin position="125"/>
        <end position="167"/>
    </location>
</feature>
<protein>
    <recommendedName>
        <fullName evidence="4">CAP-Gly domain-containing protein</fullName>
    </recommendedName>
</protein>
<feature type="compositionally biased region" description="Basic and acidic residues" evidence="3">
    <location>
        <begin position="605"/>
        <end position="616"/>
    </location>
</feature>
<name>A0A8S1BZR3_9INSE</name>
<dbReference type="CDD" id="cd06503">
    <property type="entry name" value="ATP-synt_Fo_b"/>
    <property type="match status" value="1"/>
</dbReference>
<proteinExistence type="predicted"/>
<accession>A0A8S1BZR3</accession>
<dbReference type="Gene3D" id="2.30.30.190">
    <property type="entry name" value="CAP Gly-rich-like domain"/>
    <property type="match status" value="1"/>
</dbReference>
<organism evidence="5 6">
    <name type="scientific">Cloeon dipterum</name>
    <dbReference type="NCBI Taxonomy" id="197152"/>
    <lineage>
        <taxon>Eukaryota</taxon>
        <taxon>Metazoa</taxon>
        <taxon>Ecdysozoa</taxon>
        <taxon>Arthropoda</taxon>
        <taxon>Hexapoda</taxon>
        <taxon>Insecta</taxon>
        <taxon>Pterygota</taxon>
        <taxon>Palaeoptera</taxon>
        <taxon>Ephemeroptera</taxon>
        <taxon>Pisciforma</taxon>
        <taxon>Baetidae</taxon>
        <taxon>Cloeon</taxon>
    </lineage>
</organism>
<evidence type="ECO:0000313" key="6">
    <source>
        <dbReference type="Proteomes" id="UP000494165"/>
    </source>
</evidence>
<feature type="compositionally biased region" description="Basic and acidic residues" evidence="3">
    <location>
        <begin position="187"/>
        <end position="197"/>
    </location>
</feature>
<feature type="region of interest" description="Disordered" evidence="3">
    <location>
        <begin position="812"/>
        <end position="881"/>
    </location>
</feature>
<reference evidence="5 6" key="1">
    <citation type="submission" date="2020-04" db="EMBL/GenBank/DDBJ databases">
        <authorList>
            <person name="Alioto T."/>
            <person name="Alioto T."/>
            <person name="Gomez Garrido J."/>
        </authorList>
    </citation>
    <scope>NUCLEOTIDE SEQUENCE [LARGE SCALE GENOMIC DNA]</scope>
</reference>
<dbReference type="GO" id="GO:0005737">
    <property type="term" value="C:cytoplasm"/>
    <property type="evidence" value="ECO:0007669"/>
    <property type="project" value="TreeGrafter"/>
</dbReference>
<feature type="compositionally biased region" description="Polar residues" evidence="3">
    <location>
        <begin position="1298"/>
        <end position="1309"/>
    </location>
</feature>
<dbReference type="PANTHER" id="PTHR24200:SF11">
    <property type="entry name" value="TOUCAN, ISOFORM A"/>
    <property type="match status" value="1"/>
</dbReference>
<feature type="compositionally biased region" description="Basic and acidic residues" evidence="3">
    <location>
        <begin position="206"/>
        <end position="220"/>
    </location>
</feature>
<evidence type="ECO:0000256" key="1">
    <source>
        <dbReference type="ARBA" id="ARBA00023054"/>
    </source>
</evidence>
<dbReference type="InterPro" id="IPR036859">
    <property type="entry name" value="CAP-Gly_dom_sf"/>
</dbReference>
<feature type="region of interest" description="Disordered" evidence="3">
    <location>
        <begin position="180"/>
        <end position="314"/>
    </location>
</feature>
<feature type="region of interest" description="Disordered" evidence="3">
    <location>
        <begin position="717"/>
        <end position="794"/>
    </location>
</feature>
<dbReference type="Proteomes" id="UP000494165">
    <property type="component" value="Unassembled WGS sequence"/>
</dbReference>
<feature type="compositionally biased region" description="Low complexity" evidence="3">
    <location>
        <begin position="222"/>
        <end position="234"/>
    </location>
</feature>
<feature type="compositionally biased region" description="Polar residues" evidence="3">
    <location>
        <begin position="644"/>
        <end position="654"/>
    </location>
</feature>
<feature type="compositionally biased region" description="Basic and acidic residues" evidence="3">
    <location>
        <begin position="271"/>
        <end position="280"/>
    </location>
</feature>
<keyword evidence="1 2" id="KW-0175">Coiled coil</keyword>
<feature type="compositionally biased region" description="Pro residues" evidence="3">
    <location>
        <begin position="868"/>
        <end position="881"/>
    </location>
</feature>
<feature type="compositionally biased region" description="Polar residues" evidence="3">
    <location>
        <begin position="812"/>
        <end position="822"/>
    </location>
</feature>
<feature type="coiled-coil region" evidence="2">
    <location>
        <begin position="962"/>
        <end position="1058"/>
    </location>
</feature>
<evidence type="ECO:0000313" key="5">
    <source>
        <dbReference type="EMBL" id="CAB3362282.1"/>
    </source>
</evidence>
<evidence type="ECO:0000259" key="4">
    <source>
        <dbReference type="PROSITE" id="PS50245"/>
    </source>
</evidence>
<dbReference type="InterPro" id="IPR000938">
    <property type="entry name" value="CAP-Gly_domain"/>
</dbReference>
<feature type="region of interest" description="Disordered" evidence="3">
    <location>
        <begin position="1406"/>
        <end position="1425"/>
    </location>
</feature>
<feature type="compositionally biased region" description="Basic and acidic residues" evidence="3">
    <location>
        <begin position="1415"/>
        <end position="1425"/>
    </location>
</feature>
<dbReference type="Pfam" id="PF01302">
    <property type="entry name" value="CAP_GLY"/>
    <property type="match status" value="1"/>
</dbReference>
<feature type="compositionally biased region" description="Polar residues" evidence="3">
    <location>
        <begin position="1277"/>
        <end position="1289"/>
    </location>
</feature>
<comment type="caution">
    <text evidence="5">The sequence shown here is derived from an EMBL/GenBank/DDBJ whole genome shotgun (WGS) entry which is preliminary data.</text>
</comment>
<feature type="compositionally biased region" description="Acidic residues" evidence="3">
    <location>
        <begin position="592"/>
        <end position="604"/>
    </location>
</feature>
<dbReference type="GO" id="GO:0005634">
    <property type="term" value="C:nucleus"/>
    <property type="evidence" value="ECO:0007669"/>
    <property type="project" value="TreeGrafter"/>
</dbReference>
<feature type="region of interest" description="Disordered" evidence="3">
    <location>
        <begin position="499"/>
        <end position="528"/>
    </location>
</feature>
<gene>
    <name evidence="5" type="ORF">CLODIP_2_CD04940</name>
</gene>
<dbReference type="SUPFAM" id="SSF74924">
    <property type="entry name" value="Cap-Gly domain"/>
    <property type="match status" value="1"/>
</dbReference>
<feature type="region of interest" description="Disordered" evidence="3">
    <location>
        <begin position="567"/>
        <end position="654"/>
    </location>
</feature>
<feature type="compositionally biased region" description="Polar residues" evidence="3">
    <location>
        <begin position="297"/>
        <end position="306"/>
    </location>
</feature>
<feature type="region of interest" description="Disordered" evidence="3">
    <location>
        <begin position="451"/>
        <end position="487"/>
    </location>
</feature>
<evidence type="ECO:0000256" key="3">
    <source>
        <dbReference type="SAM" id="MobiDB-lite"/>
    </source>
</evidence>
<dbReference type="SMART" id="SM01052">
    <property type="entry name" value="CAP_GLY"/>
    <property type="match status" value="1"/>
</dbReference>
<feature type="region of interest" description="Disordered" evidence="3">
    <location>
        <begin position="1264"/>
        <end position="1388"/>
    </location>
</feature>
<keyword evidence="6" id="KW-1185">Reference proteome</keyword>
<feature type="compositionally biased region" description="Low complexity" evidence="3">
    <location>
        <begin position="839"/>
        <end position="851"/>
    </location>
</feature>
<dbReference type="EMBL" id="CADEPI010000008">
    <property type="protein sequence ID" value="CAB3362282.1"/>
    <property type="molecule type" value="Genomic_DNA"/>
</dbReference>